<organism evidence="1 2">
    <name type="scientific">Candidatus Uhrbacteria bacterium RIFCSPHIGHO2_12_FULL_60_25</name>
    <dbReference type="NCBI Taxonomy" id="1802399"/>
    <lineage>
        <taxon>Bacteria</taxon>
        <taxon>Candidatus Uhriibacteriota</taxon>
    </lineage>
</organism>
<dbReference type="STRING" id="1802399.A3E39_00520"/>
<gene>
    <name evidence="1" type="ORF">A3E39_00520</name>
</gene>
<accession>A0A1F7UMF9</accession>
<dbReference type="CDD" id="cd22784">
    <property type="entry name" value="DPBB_MltA_YuiC-like"/>
    <property type="match status" value="1"/>
</dbReference>
<dbReference type="EMBL" id="MGEH01000008">
    <property type="protein sequence ID" value="OGL79466.1"/>
    <property type="molecule type" value="Genomic_DNA"/>
</dbReference>
<reference evidence="1 2" key="1">
    <citation type="journal article" date="2016" name="Nat. Commun.">
        <title>Thousands of microbial genomes shed light on interconnected biogeochemical processes in an aquifer system.</title>
        <authorList>
            <person name="Anantharaman K."/>
            <person name="Brown C.T."/>
            <person name="Hug L.A."/>
            <person name="Sharon I."/>
            <person name="Castelle C.J."/>
            <person name="Probst A.J."/>
            <person name="Thomas B.C."/>
            <person name="Singh A."/>
            <person name="Wilkins M.J."/>
            <person name="Karaoz U."/>
            <person name="Brodie E.L."/>
            <person name="Williams K.H."/>
            <person name="Hubbard S.S."/>
            <person name="Banfield J.F."/>
        </authorList>
    </citation>
    <scope>NUCLEOTIDE SEQUENCE [LARGE SCALE GENOMIC DNA]</scope>
</reference>
<dbReference type="AlphaFoldDB" id="A0A1F7UMF9"/>
<protein>
    <recommendedName>
        <fullName evidence="3">3D domain-containing protein</fullName>
    </recommendedName>
</protein>
<sequence length="183" mass="20676">MNYHNFSLTNDEWKRAILTGLLVSFVIVSMPTRTVTAQEILPDSPEVQTDQTAGVSQFSFTLPEAGTNERVAREISTGYKVVRAYARVPSTAYTSRPEETDSTPFITADGTHVRDGIVAANFLKFGTKIRIPELFGDKIFEVHDRMNKRYNVKVDVWMDNLAKARQHGIRRVTIEIVEPVEKS</sequence>
<evidence type="ECO:0000313" key="1">
    <source>
        <dbReference type="EMBL" id="OGL79466.1"/>
    </source>
</evidence>
<evidence type="ECO:0000313" key="2">
    <source>
        <dbReference type="Proteomes" id="UP000176603"/>
    </source>
</evidence>
<proteinExistence type="predicted"/>
<dbReference type="Proteomes" id="UP000176603">
    <property type="component" value="Unassembled WGS sequence"/>
</dbReference>
<comment type="caution">
    <text evidence="1">The sequence shown here is derived from an EMBL/GenBank/DDBJ whole genome shotgun (WGS) entry which is preliminary data.</text>
</comment>
<evidence type="ECO:0008006" key="3">
    <source>
        <dbReference type="Google" id="ProtNLM"/>
    </source>
</evidence>
<name>A0A1F7UMF9_9BACT</name>